<evidence type="ECO:0000313" key="1">
    <source>
        <dbReference type="EMBL" id="CAA3001673.1"/>
    </source>
</evidence>
<dbReference type="SUPFAM" id="SSF52047">
    <property type="entry name" value="RNI-like"/>
    <property type="match status" value="1"/>
</dbReference>
<name>A0A8S0T9A2_OLEEU</name>
<reference evidence="1 2" key="1">
    <citation type="submission" date="2019-12" db="EMBL/GenBank/DDBJ databases">
        <authorList>
            <person name="Alioto T."/>
            <person name="Alioto T."/>
            <person name="Gomez Garrido J."/>
        </authorList>
    </citation>
    <scope>NUCLEOTIDE SEQUENCE [LARGE SCALE GENOMIC DNA]</scope>
</reference>
<gene>
    <name evidence="1" type="ORF">OLEA9_A040630</name>
</gene>
<sequence>MEIIEALLNLEVLKLGSVYFDGRTWNASSEFPKLKFLKLSHVDLEEWNASSNNFPSLEGLALQYCKHLKMIPSSFGNILTLQKIEVYRCTRSVNESAKHIQEEQEDMGNEVLEVIISHW</sequence>
<dbReference type="Proteomes" id="UP000594638">
    <property type="component" value="Unassembled WGS sequence"/>
</dbReference>
<accession>A0A8S0T9A2</accession>
<dbReference type="OrthoDB" id="1557901at2759"/>
<dbReference type="PANTHER" id="PTHR15140">
    <property type="entry name" value="TUBULIN-SPECIFIC CHAPERONE E"/>
    <property type="match status" value="1"/>
</dbReference>
<evidence type="ECO:0000313" key="2">
    <source>
        <dbReference type="Proteomes" id="UP000594638"/>
    </source>
</evidence>
<proteinExistence type="predicted"/>
<dbReference type="PANTHER" id="PTHR15140:SF33">
    <property type="entry name" value="LATE BLIGHT RESISTANCE PROTEIN HOMOLOG R1A-3 ISOFORM X1"/>
    <property type="match status" value="1"/>
</dbReference>
<protein>
    <submittedName>
        <fullName evidence="1">Uncharacterized protein</fullName>
    </submittedName>
</protein>
<comment type="caution">
    <text evidence="1">The sequence shown here is derived from an EMBL/GenBank/DDBJ whole genome shotgun (WGS) entry which is preliminary data.</text>
</comment>
<dbReference type="EMBL" id="CACTIH010005774">
    <property type="protein sequence ID" value="CAA3001673.1"/>
    <property type="molecule type" value="Genomic_DNA"/>
</dbReference>
<dbReference type="Gramene" id="OE9A040630T1">
    <property type="protein sequence ID" value="OE9A040630C1"/>
    <property type="gene ID" value="OE9A040630"/>
</dbReference>
<dbReference type="Gene3D" id="3.80.10.10">
    <property type="entry name" value="Ribonuclease Inhibitor"/>
    <property type="match status" value="1"/>
</dbReference>
<keyword evidence="2" id="KW-1185">Reference proteome</keyword>
<dbReference type="InterPro" id="IPR032675">
    <property type="entry name" value="LRR_dom_sf"/>
</dbReference>
<organism evidence="1 2">
    <name type="scientific">Olea europaea subsp. europaea</name>
    <dbReference type="NCBI Taxonomy" id="158383"/>
    <lineage>
        <taxon>Eukaryota</taxon>
        <taxon>Viridiplantae</taxon>
        <taxon>Streptophyta</taxon>
        <taxon>Embryophyta</taxon>
        <taxon>Tracheophyta</taxon>
        <taxon>Spermatophyta</taxon>
        <taxon>Magnoliopsida</taxon>
        <taxon>eudicotyledons</taxon>
        <taxon>Gunneridae</taxon>
        <taxon>Pentapetalae</taxon>
        <taxon>asterids</taxon>
        <taxon>lamiids</taxon>
        <taxon>Lamiales</taxon>
        <taxon>Oleaceae</taxon>
        <taxon>Oleeae</taxon>
        <taxon>Olea</taxon>
    </lineage>
</organism>
<dbReference type="AlphaFoldDB" id="A0A8S0T9A2"/>